<organism evidence="2 3">
    <name type="scientific">Streptomyces lavendofoliae</name>
    <dbReference type="NCBI Taxonomy" id="67314"/>
    <lineage>
        <taxon>Bacteria</taxon>
        <taxon>Bacillati</taxon>
        <taxon>Actinomycetota</taxon>
        <taxon>Actinomycetes</taxon>
        <taxon>Kitasatosporales</taxon>
        <taxon>Streptomycetaceae</taxon>
        <taxon>Streptomyces</taxon>
    </lineage>
</organism>
<dbReference type="AlphaFoldDB" id="A0A918HW24"/>
<name>A0A918HW24_9ACTN</name>
<evidence type="ECO:0000256" key="1">
    <source>
        <dbReference type="SAM" id="Phobius"/>
    </source>
</evidence>
<dbReference type="RefSeq" id="WP_189549870.1">
    <property type="nucleotide sequence ID" value="NZ_BMTP01000003.1"/>
</dbReference>
<comment type="caution">
    <text evidence="2">The sequence shown here is derived from an EMBL/GenBank/DDBJ whole genome shotgun (WGS) entry which is preliminary data.</text>
</comment>
<sequence length="56" mass="6323">MAFFLFLIIVAIVLGLIGVVAEGLMYLLIIGIAVLVLDLLFFGFRWSRRSRGRPVR</sequence>
<gene>
    <name evidence="2" type="ORF">GCM10010274_14380</name>
</gene>
<keyword evidence="1" id="KW-1133">Transmembrane helix</keyword>
<keyword evidence="1" id="KW-0472">Membrane</keyword>
<accession>A0A918HW24</accession>
<keyword evidence="3" id="KW-1185">Reference proteome</keyword>
<keyword evidence="1" id="KW-0812">Transmembrane</keyword>
<feature type="transmembrane region" description="Helical" evidence="1">
    <location>
        <begin position="25"/>
        <end position="46"/>
    </location>
</feature>
<evidence type="ECO:0000313" key="3">
    <source>
        <dbReference type="Proteomes" id="UP000636661"/>
    </source>
</evidence>
<dbReference type="Proteomes" id="UP000636661">
    <property type="component" value="Unassembled WGS sequence"/>
</dbReference>
<reference evidence="2" key="1">
    <citation type="journal article" date="2014" name="Int. J. Syst. Evol. Microbiol.">
        <title>Complete genome sequence of Corynebacterium casei LMG S-19264T (=DSM 44701T), isolated from a smear-ripened cheese.</title>
        <authorList>
            <consortium name="US DOE Joint Genome Institute (JGI-PGF)"/>
            <person name="Walter F."/>
            <person name="Albersmeier A."/>
            <person name="Kalinowski J."/>
            <person name="Ruckert C."/>
        </authorList>
    </citation>
    <scope>NUCLEOTIDE SEQUENCE</scope>
    <source>
        <strain evidence="2">JCM 4391</strain>
    </source>
</reference>
<evidence type="ECO:0000313" key="2">
    <source>
        <dbReference type="EMBL" id="GGU28723.1"/>
    </source>
</evidence>
<proteinExistence type="predicted"/>
<protein>
    <submittedName>
        <fullName evidence="2">Uncharacterized protein</fullName>
    </submittedName>
</protein>
<reference evidence="2" key="2">
    <citation type="submission" date="2020-09" db="EMBL/GenBank/DDBJ databases">
        <authorList>
            <person name="Sun Q."/>
            <person name="Ohkuma M."/>
        </authorList>
    </citation>
    <scope>NUCLEOTIDE SEQUENCE</scope>
    <source>
        <strain evidence="2">JCM 4391</strain>
    </source>
</reference>
<dbReference type="EMBL" id="BMTP01000003">
    <property type="protein sequence ID" value="GGU28723.1"/>
    <property type="molecule type" value="Genomic_DNA"/>
</dbReference>